<feature type="compositionally biased region" description="Polar residues" evidence="1">
    <location>
        <begin position="293"/>
        <end position="321"/>
    </location>
</feature>
<feature type="compositionally biased region" description="Low complexity" evidence="1">
    <location>
        <begin position="10"/>
        <end position="23"/>
    </location>
</feature>
<feature type="region of interest" description="Disordered" evidence="1">
    <location>
        <begin position="114"/>
        <end position="138"/>
    </location>
</feature>
<evidence type="ECO:0000313" key="3">
    <source>
        <dbReference type="Proteomes" id="UP001642406"/>
    </source>
</evidence>
<feature type="compositionally biased region" description="Low complexity" evidence="1">
    <location>
        <begin position="435"/>
        <end position="448"/>
    </location>
</feature>
<evidence type="ECO:0000256" key="1">
    <source>
        <dbReference type="SAM" id="MobiDB-lite"/>
    </source>
</evidence>
<feature type="compositionally biased region" description="Polar residues" evidence="1">
    <location>
        <begin position="561"/>
        <end position="570"/>
    </location>
</feature>
<evidence type="ECO:0000313" key="2">
    <source>
        <dbReference type="EMBL" id="CAK7220489.1"/>
    </source>
</evidence>
<organism evidence="2 3">
    <name type="scientific">Sporothrix bragantina</name>
    <dbReference type="NCBI Taxonomy" id="671064"/>
    <lineage>
        <taxon>Eukaryota</taxon>
        <taxon>Fungi</taxon>
        <taxon>Dikarya</taxon>
        <taxon>Ascomycota</taxon>
        <taxon>Pezizomycotina</taxon>
        <taxon>Sordariomycetes</taxon>
        <taxon>Sordariomycetidae</taxon>
        <taxon>Ophiostomatales</taxon>
        <taxon>Ophiostomataceae</taxon>
        <taxon>Sporothrix</taxon>
    </lineage>
</organism>
<comment type="caution">
    <text evidence="2">The sequence shown here is derived from an EMBL/GenBank/DDBJ whole genome shotgun (WGS) entry which is preliminary data.</text>
</comment>
<accession>A0ABP0BLL4</accession>
<keyword evidence="3" id="KW-1185">Reference proteome</keyword>
<feature type="compositionally biased region" description="Low complexity" evidence="1">
    <location>
        <begin position="128"/>
        <end position="138"/>
    </location>
</feature>
<feature type="region of interest" description="Disordered" evidence="1">
    <location>
        <begin position="1"/>
        <end position="96"/>
    </location>
</feature>
<feature type="compositionally biased region" description="Basic and acidic residues" evidence="1">
    <location>
        <begin position="63"/>
        <end position="75"/>
    </location>
</feature>
<dbReference type="EMBL" id="CAWUHC010000031">
    <property type="protein sequence ID" value="CAK7220489.1"/>
    <property type="molecule type" value="Genomic_DNA"/>
</dbReference>
<feature type="compositionally biased region" description="Low complexity" evidence="1">
    <location>
        <begin position="404"/>
        <end position="419"/>
    </location>
</feature>
<gene>
    <name evidence="2" type="ORF">SBRCBS47491_004205</name>
</gene>
<feature type="compositionally biased region" description="Basic and acidic residues" evidence="1">
    <location>
        <begin position="363"/>
        <end position="372"/>
    </location>
</feature>
<feature type="region of interest" description="Disordered" evidence="1">
    <location>
        <begin position="558"/>
        <end position="609"/>
    </location>
</feature>
<feature type="compositionally biased region" description="Polar residues" evidence="1">
    <location>
        <begin position="375"/>
        <end position="387"/>
    </location>
</feature>
<feature type="compositionally biased region" description="Low complexity" evidence="1">
    <location>
        <begin position="78"/>
        <end position="94"/>
    </location>
</feature>
<feature type="compositionally biased region" description="Low complexity" evidence="1">
    <location>
        <begin position="39"/>
        <end position="52"/>
    </location>
</feature>
<reference evidence="2 3" key="1">
    <citation type="submission" date="2024-01" db="EMBL/GenBank/DDBJ databases">
        <authorList>
            <person name="Allen C."/>
            <person name="Tagirdzhanova G."/>
        </authorList>
    </citation>
    <scope>NUCLEOTIDE SEQUENCE [LARGE SCALE GENOMIC DNA]</scope>
</reference>
<sequence length="746" mass="80727">MYQIVVQTVSPSSGTLSHSHSSPEASKPGSKDVKARLYSSSPLSQTSFSTDSAAPAPVILGFRGDETPSRADARSKGTLPSSSTASPRPSSRLSHLVAPRSRASLILAPDPVTADTARAKQKTHRPQSSISSSKLARSIRSDGGKGYVDLLDAQSELKPSDFHGRVKAAGTRDYGEDVADRNIGVNGCNLDSQPVQAFYAVRPRPTSRATTLDQRRPFSSWNRQPAFSDDDDDDIMYHPHVVKQQKGGTNLARLEQNEDVPRFAVSNQPILSPQPTSFRLSASLASSAFTASNKRPSTMHSMYSTQRSQQPSLESHSTMPDLSNLPYHLKETAHNFKEDWHDDLTDRESAPSPFIKTSRARSRSRDNARDYSRANSVVTPRPVSQSGETEDHTPGHANSARHWSMSSTAPTTSSASSATHGRPHSRHTANTSIDLSTTGPPSTLGSSLVSIHSDVAKKMQSPKPDSMQPPALLQSPPFNIDDYVSSDDDSFIASQAERSASEEDLLFGSGYGKNGMQLPGLEDAFSAPAPIARVRSPRDNFHRTLGESPLMTKFALPQMASDDSLNPDNARSQRKRSTGNTEPLLQKKSSREDFGNQAQSPARRSDTKRMSALLGSTASMGHSHHGNGALGINSLLFHPRPNPHLSHSNNVGEQVIEEERFEKVDVATAIRLRKEAKSRKRASVMSIASQTRGKSLVKTVNIEGRNTGSALQDKTGAIAGARSAHVPSLVRIASEDHEHAVVSDDE</sequence>
<name>A0ABP0BLL4_9PEZI</name>
<feature type="region of interest" description="Disordered" evidence="1">
    <location>
        <begin position="342"/>
        <end position="478"/>
    </location>
</feature>
<protein>
    <submittedName>
        <fullName evidence="2">Uncharacterized protein</fullName>
    </submittedName>
</protein>
<dbReference type="Proteomes" id="UP001642406">
    <property type="component" value="Unassembled WGS sequence"/>
</dbReference>
<proteinExistence type="predicted"/>
<feature type="region of interest" description="Disordered" evidence="1">
    <location>
        <begin position="291"/>
        <end position="324"/>
    </location>
</feature>